<proteinExistence type="predicted"/>
<gene>
    <name evidence="2" type="ORF">IPL58_01060</name>
</gene>
<organism evidence="2 3">
    <name type="scientific">Candidatus Proximibacter danicus</name>
    <dbReference type="NCBI Taxonomy" id="2954365"/>
    <lineage>
        <taxon>Bacteria</taxon>
        <taxon>Pseudomonadati</taxon>
        <taxon>Pseudomonadota</taxon>
        <taxon>Betaproteobacteria</taxon>
        <taxon>Candidatus Proximibacter</taxon>
    </lineage>
</organism>
<evidence type="ECO:0000313" key="3">
    <source>
        <dbReference type="Proteomes" id="UP000886689"/>
    </source>
</evidence>
<dbReference type="PANTHER" id="PTHR36508:SF1">
    <property type="entry name" value="PROTEIN SLYX"/>
    <property type="match status" value="1"/>
</dbReference>
<feature type="coiled-coil region" evidence="1">
    <location>
        <begin position="5"/>
        <end position="46"/>
    </location>
</feature>
<comment type="caution">
    <text evidence="2">The sequence shown here is derived from an EMBL/GenBank/DDBJ whole genome shotgun (WGS) entry which is preliminary data.</text>
</comment>
<dbReference type="EMBL" id="JADJUC010000001">
    <property type="protein sequence ID" value="MBK8522832.1"/>
    <property type="molecule type" value="Genomic_DNA"/>
</dbReference>
<dbReference type="Proteomes" id="UP000886689">
    <property type="component" value="Unassembled WGS sequence"/>
</dbReference>
<dbReference type="AlphaFoldDB" id="A0A9D7K150"/>
<keyword evidence="1" id="KW-0175">Coiled coil</keyword>
<sequence>MEARINELEIKVSYAEDMLETLNHTVYKQQEQIEALQRQLSDLQRQVQSIPGGGARSLADELPPHY</sequence>
<dbReference type="Gene3D" id="1.20.5.300">
    <property type="match status" value="1"/>
</dbReference>
<dbReference type="PANTHER" id="PTHR36508">
    <property type="entry name" value="PROTEIN SLYX"/>
    <property type="match status" value="1"/>
</dbReference>
<name>A0A9D7K150_9PROT</name>
<dbReference type="Pfam" id="PF04102">
    <property type="entry name" value="SlyX"/>
    <property type="match status" value="1"/>
</dbReference>
<accession>A0A9D7K150</accession>
<evidence type="ECO:0000313" key="2">
    <source>
        <dbReference type="EMBL" id="MBK8522832.1"/>
    </source>
</evidence>
<reference evidence="2" key="1">
    <citation type="submission" date="2020-10" db="EMBL/GenBank/DDBJ databases">
        <title>Connecting structure to function with the recovery of over 1000 high-quality activated sludge metagenome-assembled genomes encoding full-length rRNA genes using long-read sequencing.</title>
        <authorList>
            <person name="Singleton C.M."/>
            <person name="Petriglieri F."/>
            <person name="Kristensen J.M."/>
            <person name="Kirkegaard R.H."/>
            <person name="Michaelsen T.Y."/>
            <person name="Andersen M.H."/>
            <person name="Karst S.M."/>
            <person name="Dueholm M.S."/>
            <person name="Nielsen P.H."/>
            <person name="Albertsen M."/>
        </authorList>
    </citation>
    <scope>NUCLEOTIDE SEQUENCE</scope>
    <source>
        <strain evidence="2">Hirt_18-Q3-R61-65_BATAC.395</strain>
    </source>
</reference>
<dbReference type="InterPro" id="IPR007236">
    <property type="entry name" value="SlyX"/>
</dbReference>
<evidence type="ECO:0000256" key="1">
    <source>
        <dbReference type="SAM" id="Coils"/>
    </source>
</evidence>
<protein>
    <submittedName>
        <fullName evidence="2">SlyX family protein</fullName>
    </submittedName>
</protein>